<evidence type="ECO:0000256" key="4">
    <source>
        <dbReference type="ARBA" id="ARBA00023004"/>
    </source>
</evidence>
<keyword evidence="7" id="KW-1185">Reference proteome</keyword>
<dbReference type="EMBL" id="JADKYB010000019">
    <property type="protein sequence ID" value="MBM9508616.1"/>
    <property type="molecule type" value="Genomic_DNA"/>
</dbReference>
<dbReference type="InterPro" id="IPR004294">
    <property type="entry name" value="Carotenoid_Oase"/>
</dbReference>
<keyword evidence="5" id="KW-0223">Dioxygenase</keyword>
<organism evidence="6 7">
    <name type="scientific">Actinacidiphila acididurans</name>
    <dbReference type="NCBI Taxonomy" id="2784346"/>
    <lineage>
        <taxon>Bacteria</taxon>
        <taxon>Bacillati</taxon>
        <taxon>Actinomycetota</taxon>
        <taxon>Actinomycetes</taxon>
        <taxon>Kitasatosporales</taxon>
        <taxon>Streptomycetaceae</taxon>
        <taxon>Actinacidiphila</taxon>
    </lineage>
</organism>
<evidence type="ECO:0000256" key="5">
    <source>
        <dbReference type="RuleBase" id="RU364048"/>
    </source>
</evidence>
<evidence type="ECO:0000256" key="1">
    <source>
        <dbReference type="ARBA" id="ARBA00006787"/>
    </source>
</evidence>
<keyword evidence="3 5" id="KW-0560">Oxidoreductase</keyword>
<name>A0ABS2U1K1_9ACTN</name>
<protein>
    <recommendedName>
        <fullName evidence="5">Dioxygenase</fullName>
        <ecNumber evidence="5">1.13.11.-</ecNumber>
    </recommendedName>
</protein>
<keyword evidence="4 5" id="KW-0408">Iron</keyword>
<comment type="cofactor">
    <cofactor evidence="5">
        <name>Fe(2+)</name>
        <dbReference type="ChEBI" id="CHEBI:29033"/>
    </cofactor>
    <text evidence="5">Binds 1 Fe(2+) ion per subunit.</text>
</comment>
<proteinExistence type="inferred from homology"/>
<evidence type="ECO:0000256" key="2">
    <source>
        <dbReference type="ARBA" id="ARBA00022723"/>
    </source>
</evidence>
<sequence length="452" mass="49724">MFSPQAQSTTHLLTGAYRPVREETTAHDLPVVGQLPAELDGRFLRVGPNALGKHDPAVDHALAGDSMLHGLRLRGGRAEWYRNRWLRTDRVTAAFGELPTPGPRFGLSDNANSGLMQLGGKVLALGDGGVLPHQIGRNLETVARIDFDGTLPDGFSARPAVDPLTGEVYAVAYYHELEHVSLLTLDALGRVRRAEPISVKGTPMMHSMALTERHIVLFDLPVTFSPQAAASGSRVPYVWDEGHGARLGVLPRDGGDADVLWMDIDPCYVFHAVNAFERGHEIVVHVVRHERAFDRDPLHPSESLPTMWSWTIDRRSGTVVEEQLFTDVEEFPRIDERWAGAEHRWTWSVGVRPEQGAALGGPALIRHDLWTMRTDVHSFGPGREAGEPVFVPRSAIAPEGDGWLMTMVYDSATDRSELVVLDTEDFTGEPVAVVPLPARVPHGLHSLWVAGN</sequence>
<dbReference type="Proteomes" id="UP000749040">
    <property type="component" value="Unassembled WGS sequence"/>
</dbReference>
<keyword evidence="2 5" id="KW-0479">Metal-binding</keyword>
<comment type="similarity">
    <text evidence="1 5">Belongs to the carotenoid oxygenase family.</text>
</comment>
<evidence type="ECO:0000313" key="7">
    <source>
        <dbReference type="Proteomes" id="UP000749040"/>
    </source>
</evidence>
<evidence type="ECO:0000256" key="3">
    <source>
        <dbReference type="ARBA" id="ARBA00023002"/>
    </source>
</evidence>
<reference evidence="6 7" key="1">
    <citation type="submission" date="2021-01" db="EMBL/GenBank/DDBJ databases">
        <title>Streptomyces acididurans sp. nov., isolated from a peat swamp forest soil.</title>
        <authorList>
            <person name="Chantavorakit T."/>
            <person name="Duangmal K."/>
        </authorList>
    </citation>
    <scope>NUCLEOTIDE SEQUENCE [LARGE SCALE GENOMIC DNA]</scope>
    <source>
        <strain evidence="6 7">KK5PA1</strain>
    </source>
</reference>
<comment type="caution">
    <text evidence="6">The sequence shown here is derived from an EMBL/GenBank/DDBJ whole genome shotgun (WGS) entry which is preliminary data.</text>
</comment>
<gene>
    <name evidence="6" type="ORF">ITX44_29495</name>
</gene>
<dbReference type="RefSeq" id="WP_205360823.1">
    <property type="nucleotide sequence ID" value="NZ_JADKYB010000019.1"/>
</dbReference>
<dbReference type="EC" id="1.13.11.-" evidence="5"/>
<dbReference type="Pfam" id="PF03055">
    <property type="entry name" value="RPE65"/>
    <property type="match status" value="1"/>
</dbReference>
<evidence type="ECO:0000313" key="6">
    <source>
        <dbReference type="EMBL" id="MBM9508616.1"/>
    </source>
</evidence>
<accession>A0ABS2U1K1</accession>
<dbReference type="PANTHER" id="PTHR10543:SF89">
    <property type="entry name" value="CAROTENOID 9,10(9',10')-CLEAVAGE DIOXYGENASE 1"/>
    <property type="match status" value="1"/>
</dbReference>
<dbReference type="PANTHER" id="PTHR10543">
    <property type="entry name" value="BETA-CAROTENE DIOXYGENASE"/>
    <property type="match status" value="1"/>
</dbReference>